<evidence type="ECO:0000313" key="3">
    <source>
        <dbReference type="EMBL" id="SDB86468.1"/>
    </source>
</evidence>
<dbReference type="RefSeq" id="WP_176763759.1">
    <property type="nucleotide sequence ID" value="NZ_FMYM01000002.1"/>
</dbReference>
<dbReference type="AlphaFoldDB" id="A0A1G6GX51"/>
<protein>
    <submittedName>
        <fullName evidence="3">Helix-turn-helix domain-containing protein</fullName>
    </submittedName>
</protein>
<evidence type="ECO:0000259" key="2">
    <source>
        <dbReference type="PROSITE" id="PS50943"/>
    </source>
</evidence>
<keyword evidence="1" id="KW-0238">DNA-binding</keyword>
<organism evidence="3 4">
    <name type="scientific">Shouchella lonarensis</name>
    <dbReference type="NCBI Taxonomy" id="1464122"/>
    <lineage>
        <taxon>Bacteria</taxon>
        <taxon>Bacillati</taxon>
        <taxon>Bacillota</taxon>
        <taxon>Bacilli</taxon>
        <taxon>Bacillales</taxon>
        <taxon>Bacillaceae</taxon>
        <taxon>Shouchella</taxon>
    </lineage>
</organism>
<dbReference type="Gene3D" id="1.10.260.40">
    <property type="entry name" value="lambda repressor-like DNA-binding domains"/>
    <property type="match status" value="1"/>
</dbReference>
<dbReference type="EMBL" id="FMYM01000002">
    <property type="protein sequence ID" value="SDB86468.1"/>
    <property type="molecule type" value="Genomic_DNA"/>
</dbReference>
<dbReference type="STRING" id="1464122.SAMN05421737_102114"/>
<dbReference type="SUPFAM" id="SSF47413">
    <property type="entry name" value="lambda repressor-like DNA-binding domains"/>
    <property type="match status" value="1"/>
</dbReference>
<dbReference type="Pfam" id="PF01381">
    <property type="entry name" value="HTH_3"/>
    <property type="match status" value="1"/>
</dbReference>
<reference evidence="4" key="1">
    <citation type="submission" date="2016-09" db="EMBL/GenBank/DDBJ databases">
        <authorList>
            <person name="Varghese N."/>
            <person name="Submissions S."/>
        </authorList>
    </citation>
    <scope>NUCLEOTIDE SEQUENCE [LARGE SCALE GENOMIC DNA]</scope>
    <source>
        <strain evidence="4">25nlg</strain>
    </source>
</reference>
<dbReference type="PANTHER" id="PTHR46797">
    <property type="entry name" value="HTH-TYPE TRANSCRIPTIONAL REGULATOR"/>
    <property type="match status" value="1"/>
</dbReference>
<dbReference type="SUPFAM" id="SSF48452">
    <property type="entry name" value="TPR-like"/>
    <property type="match status" value="1"/>
</dbReference>
<dbReference type="GO" id="GO:0005829">
    <property type="term" value="C:cytosol"/>
    <property type="evidence" value="ECO:0007669"/>
    <property type="project" value="TreeGrafter"/>
</dbReference>
<dbReference type="GO" id="GO:0003700">
    <property type="term" value="F:DNA-binding transcription factor activity"/>
    <property type="evidence" value="ECO:0007669"/>
    <property type="project" value="TreeGrafter"/>
</dbReference>
<dbReference type="InterPro" id="IPR050807">
    <property type="entry name" value="TransReg_Diox_bact_type"/>
</dbReference>
<dbReference type="PANTHER" id="PTHR46797:SF1">
    <property type="entry name" value="METHYLPHOSPHONATE SYNTHASE"/>
    <property type="match status" value="1"/>
</dbReference>
<proteinExistence type="predicted"/>
<accession>A0A1G6GX51</accession>
<evidence type="ECO:0000313" key="4">
    <source>
        <dbReference type="Proteomes" id="UP000242662"/>
    </source>
</evidence>
<dbReference type="Gene3D" id="1.25.40.10">
    <property type="entry name" value="Tetratricopeptide repeat domain"/>
    <property type="match status" value="1"/>
</dbReference>
<sequence>MSVSIGQRISQLRKQQKMTQKALADCYFSSTYVSQVENNQKEPSEKFLIHICKRLNVSLDDLLDKDLQVCEEEIETIAAQFWEHLSLTETERAFLQLHACESHRPVVLVRVYGVLLRDYVIRGLIGDAERLHVQAQTLLPADLKELGDQFACMVYYHACGQLFFSKQDFVQADVYMTKAAQYLQCHDESTATLRLLFDLSAVKQRIHNDMSIPLQYSYRLYDILSRSDDKVRFVHAALKVGAQHRLSRYFEYAEKFYREAYDCAARLNDAYTLSFVYYHLGLLHKAKEEWKEAKAYMLKSLLLQQETEVAEKERAYVLKELLVIAMEEKDWEQVDDYLLKVSAIIGQNQEVLNYMDIEVQAIKAKRLLYQGDAVTYERDMERILDHAISKKQYKLVCRFAEQLGRYYQEKRAYKKAARYLVCACDYRY</sequence>
<dbReference type="Proteomes" id="UP000242662">
    <property type="component" value="Unassembled WGS sequence"/>
</dbReference>
<dbReference type="CDD" id="cd00093">
    <property type="entry name" value="HTH_XRE"/>
    <property type="match status" value="1"/>
</dbReference>
<feature type="domain" description="HTH cro/C1-type" evidence="2">
    <location>
        <begin position="9"/>
        <end position="62"/>
    </location>
</feature>
<dbReference type="InterPro" id="IPR010982">
    <property type="entry name" value="Lambda_DNA-bd_dom_sf"/>
</dbReference>
<evidence type="ECO:0000256" key="1">
    <source>
        <dbReference type="ARBA" id="ARBA00023125"/>
    </source>
</evidence>
<dbReference type="SMART" id="SM00530">
    <property type="entry name" value="HTH_XRE"/>
    <property type="match status" value="1"/>
</dbReference>
<gene>
    <name evidence="3" type="ORF">SAMN05421737_102114</name>
</gene>
<name>A0A1G6GX51_9BACI</name>
<dbReference type="InterPro" id="IPR011990">
    <property type="entry name" value="TPR-like_helical_dom_sf"/>
</dbReference>
<dbReference type="PROSITE" id="PS50943">
    <property type="entry name" value="HTH_CROC1"/>
    <property type="match status" value="1"/>
</dbReference>
<dbReference type="InterPro" id="IPR001387">
    <property type="entry name" value="Cro/C1-type_HTH"/>
</dbReference>
<keyword evidence="4" id="KW-1185">Reference proteome</keyword>
<dbReference type="GO" id="GO:0003677">
    <property type="term" value="F:DNA binding"/>
    <property type="evidence" value="ECO:0007669"/>
    <property type="project" value="UniProtKB-KW"/>
</dbReference>